<dbReference type="Proteomes" id="UP001732700">
    <property type="component" value="Chromosome 2A"/>
</dbReference>
<evidence type="ECO:0000313" key="1">
    <source>
        <dbReference type="EnsemblPlants" id="AVESA.00010b.r2.2AG0250170.1.CDS.1"/>
    </source>
</evidence>
<accession>A0ACD5UHZ7</accession>
<organism evidence="1 2">
    <name type="scientific">Avena sativa</name>
    <name type="common">Oat</name>
    <dbReference type="NCBI Taxonomy" id="4498"/>
    <lineage>
        <taxon>Eukaryota</taxon>
        <taxon>Viridiplantae</taxon>
        <taxon>Streptophyta</taxon>
        <taxon>Embryophyta</taxon>
        <taxon>Tracheophyta</taxon>
        <taxon>Spermatophyta</taxon>
        <taxon>Magnoliopsida</taxon>
        <taxon>Liliopsida</taxon>
        <taxon>Poales</taxon>
        <taxon>Poaceae</taxon>
        <taxon>BOP clade</taxon>
        <taxon>Pooideae</taxon>
        <taxon>Poodae</taxon>
        <taxon>Poeae</taxon>
        <taxon>Poeae Chloroplast Group 1 (Aveneae type)</taxon>
        <taxon>Aveninae</taxon>
        <taxon>Avena</taxon>
    </lineage>
</organism>
<sequence>MSNHPKLRLSDLMPNSWFYKLRDMKRPRPPIQQRSSTATRTSKRSSSSHYYHGSTTPRPLPPLSTHQSYSYLVQAKQSRLPEELDLFPFHLNSKARGIQVRDEDQSTKPRSATNYEFQELKLRPIRTRPMSLTESGSVHHSKTTSSTSPRSPRLKSRRLHLLSSGCRVSTTSIGRRSSTAAKRSYPVVVASTDPYKDFWESIVEMIAENNIHGSEALGDLLECYLSLNSREYHGVITEVFTGIWLQVTDGRIEL</sequence>
<keyword evidence="2" id="KW-1185">Reference proteome</keyword>
<protein>
    <submittedName>
        <fullName evidence="1">Uncharacterized protein</fullName>
    </submittedName>
</protein>
<name>A0ACD5UHZ7_AVESA</name>
<reference evidence="1" key="2">
    <citation type="submission" date="2025-09" db="UniProtKB">
        <authorList>
            <consortium name="EnsemblPlants"/>
        </authorList>
    </citation>
    <scope>IDENTIFICATION</scope>
</reference>
<proteinExistence type="predicted"/>
<evidence type="ECO:0000313" key="2">
    <source>
        <dbReference type="Proteomes" id="UP001732700"/>
    </source>
</evidence>
<reference evidence="1" key="1">
    <citation type="submission" date="2021-05" db="EMBL/GenBank/DDBJ databases">
        <authorList>
            <person name="Scholz U."/>
            <person name="Mascher M."/>
            <person name="Fiebig A."/>
        </authorList>
    </citation>
    <scope>NUCLEOTIDE SEQUENCE [LARGE SCALE GENOMIC DNA]</scope>
</reference>
<dbReference type="EnsemblPlants" id="AVESA.00010b.r2.2AG0250170.1">
    <property type="protein sequence ID" value="AVESA.00010b.r2.2AG0250170.1.CDS.1"/>
    <property type="gene ID" value="AVESA.00010b.r2.2AG0250170"/>
</dbReference>